<evidence type="ECO:0000313" key="2">
    <source>
        <dbReference type="Proteomes" id="UP000224303"/>
    </source>
</evidence>
<evidence type="ECO:0000313" key="1">
    <source>
        <dbReference type="EMBL" id="PHL20879.1"/>
    </source>
</evidence>
<dbReference type="AlphaFoldDB" id="A0A2G0E8R5"/>
<accession>A0A2G0E8R5</accession>
<gene>
    <name evidence="1" type="ORF">CQR37_11460</name>
</gene>
<dbReference type="EMBL" id="PCGC01000031">
    <property type="protein sequence ID" value="PHL20879.1"/>
    <property type="molecule type" value="Genomic_DNA"/>
</dbReference>
<proteinExistence type="predicted"/>
<name>A0A2G0E8R5_ENTFC</name>
<dbReference type="RefSeq" id="WP_072538742.1">
    <property type="nucleotide sequence ID" value="NZ_CABGTW010000004.1"/>
</dbReference>
<reference evidence="1 2" key="1">
    <citation type="submission" date="2017-10" db="EMBL/GenBank/DDBJ databases">
        <title>Draft genomes of the Enterococcus faecium isolated from human feces before and after Helicobacter pylori eradication therapy.</title>
        <authorList>
            <person name="Prianichniikov N.A."/>
            <person name="Glushchenko O.E."/>
            <person name="Malakhova M.V."/>
        </authorList>
    </citation>
    <scope>NUCLEOTIDE SEQUENCE [LARGE SCALE GENOMIC DNA]</scope>
    <source>
        <strain evidence="1 2">Hp_5-7</strain>
    </source>
</reference>
<protein>
    <submittedName>
        <fullName evidence="1">Uncharacterized protein</fullName>
    </submittedName>
</protein>
<dbReference type="Proteomes" id="UP000224303">
    <property type="component" value="Unassembled WGS sequence"/>
</dbReference>
<sequence length="205" mass="23888">MDTFTTKDWITIGISFIALLISTINLLRDQKHINLRISKQGLIKRIETYDAELAFPKQQIGVSIDFRFLNSSKHSIGYYDLVFRDGYSKELLPCTYKFALRPEIAKQELLGITISDQTTHLNFMDSNYGVIPANSYIFKEVVVYPKSEKIRVNIKFAKYSLIPNFHSKTTKFRKWKSKLIKLNSEEIAILQKQNEELQSQEPQEQ</sequence>
<organism evidence="1 2">
    <name type="scientific">Enterococcus faecium</name>
    <name type="common">Streptococcus faecium</name>
    <dbReference type="NCBI Taxonomy" id="1352"/>
    <lineage>
        <taxon>Bacteria</taxon>
        <taxon>Bacillati</taxon>
        <taxon>Bacillota</taxon>
        <taxon>Bacilli</taxon>
        <taxon>Lactobacillales</taxon>
        <taxon>Enterococcaceae</taxon>
        <taxon>Enterococcus</taxon>
    </lineage>
</organism>
<comment type="caution">
    <text evidence="1">The sequence shown here is derived from an EMBL/GenBank/DDBJ whole genome shotgun (WGS) entry which is preliminary data.</text>
</comment>